<keyword evidence="7 8" id="KW-0807">Transducer</keyword>
<feature type="domain" description="G-protein coupled receptors family 1 profile" evidence="10">
    <location>
        <begin position="43"/>
        <end position="299"/>
    </location>
</feature>
<evidence type="ECO:0000256" key="7">
    <source>
        <dbReference type="ARBA" id="ARBA00023224"/>
    </source>
</evidence>
<dbReference type="RefSeq" id="XP_065643159.1">
    <property type="nucleotide sequence ID" value="XM_065787087.1"/>
</dbReference>
<name>A0ABM4B2V4_HYDVU</name>
<evidence type="ECO:0000259" key="10">
    <source>
        <dbReference type="PROSITE" id="PS50262"/>
    </source>
</evidence>
<dbReference type="PRINTS" id="PR00237">
    <property type="entry name" value="GPCRRHODOPSN"/>
</dbReference>
<dbReference type="GeneID" id="136074823"/>
<proteinExistence type="inferred from homology"/>
<evidence type="ECO:0000256" key="6">
    <source>
        <dbReference type="ARBA" id="ARBA00023170"/>
    </source>
</evidence>
<keyword evidence="5 9" id="KW-0472">Membrane</keyword>
<dbReference type="InterPro" id="IPR000276">
    <property type="entry name" value="GPCR_Rhodpsn"/>
</dbReference>
<evidence type="ECO:0000256" key="4">
    <source>
        <dbReference type="ARBA" id="ARBA00023040"/>
    </source>
</evidence>
<evidence type="ECO:0000256" key="5">
    <source>
        <dbReference type="ARBA" id="ARBA00023136"/>
    </source>
</evidence>
<gene>
    <name evidence="12" type="primary">LOC136074823</name>
</gene>
<reference evidence="11" key="1">
    <citation type="submission" date="2025-05" db="UniProtKB">
        <authorList>
            <consortium name="RefSeq"/>
        </authorList>
    </citation>
    <scope>NUCLEOTIDE SEQUENCE [LARGE SCALE GENOMIC DNA]</scope>
</reference>
<feature type="transmembrane region" description="Helical" evidence="9">
    <location>
        <begin position="235"/>
        <end position="252"/>
    </location>
</feature>
<evidence type="ECO:0000256" key="1">
    <source>
        <dbReference type="ARBA" id="ARBA00004141"/>
    </source>
</evidence>
<dbReference type="Pfam" id="PF00001">
    <property type="entry name" value="7tm_1"/>
    <property type="match status" value="1"/>
</dbReference>
<evidence type="ECO:0000256" key="3">
    <source>
        <dbReference type="ARBA" id="ARBA00022989"/>
    </source>
</evidence>
<dbReference type="PROSITE" id="PS50262">
    <property type="entry name" value="G_PROTEIN_RECEP_F1_2"/>
    <property type="match status" value="1"/>
</dbReference>
<feature type="transmembrane region" description="Helical" evidence="9">
    <location>
        <begin position="183"/>
        <end position="211"/>
    </location>
</feature>
<keyword evidence="11" id="KW-1185">Reference proteome</keyword>
<dbReference type="PROSITE" id="PS00237">
    <property type="entry name" value="G_PROTEIN_RECEP_F1_1"/>
    <property type="match status" value="1"/>
</dbReference>
<feature type="transmembrane region" description="Helical" evidence="9">
    <location>
        <begin position="27"/>
        <end position="51"/>
    </location>
</feature>
<evidence type="ECO:0000313" key="12">
    <source>
        <dbReference type="RefSeq" id="XP_065643159.1"/>
    </source>
</evidence>
<accession>A0ABM4B2V4</accession>
<dbReference type="PANTHER" id="PTHR45695">
    <property type="entry name" value="LEUCOKININ RECEPTOR-RELATED"/>
    <property type="match status" value="1"/>
</dbReference>
<dbReference type="SUPFAM" id="SSF81321">
    <property type="entry name" value="Family A G protein-coupled receptor-like"/>
    <property type="match status" value="1"/>
</dbReference>
<evidence type="ECO:0000256" key="8">
    <source>
        <dbReference type="RuleBase" id="RU000688"/>
    </source>
</evidence>
<comment type="similarity">
    <text evidence="8">Belongs to the G-protein coupled receptor 1 family.</text>
</comment>
<protein>
    <submittedName>
        <fullName evidence="12">Formyl peptide receptor 2-like</fullName>
    </submittedName>
</protein>
<organism evidence="11 12">
    <name type="scientific">Hydra vulgaris</name>
    <name type="common">Hydra</name>
    <name type="synonym">Hydra attenuata</name>
    <dbReference type="NCBI Taxonomy" id="6087"/>
    <lineage>
        <taxon>Eukaryota</taxon>
        <taxon>Metazoa</taxon>
        <taxon>Cnidaria</taxon>
        <taxon>Hydrozoa</taxon>
        <taxon>Hydroidolina</taxon>
        <taxon>Anthoathecata</taxon>
        <taxon>Aplanulata</taxon>
        <taxon>Hydridae</taxon>
        <taxon>Hydra</taxon>
    </lineage>
</organism>
<evidence type="ECO:0000313" key="11">
    <source>
        <dbReference type="Proteomes" id="UP001652625"/>
    </source>
</evidence>
<dbReference type="Gene3D" id="1.20.1070.10">
    <property type="entry name" value="Rhodopsin 7-helix transmembrane proteins"/>
    <property type="match status" value="1"/>
</dbReference>
<feature type="transmembrane region" description="Helical" evidence="9">
    <location>
        <begin position="63"/>
        <end position="86"/>
    </location>
</feature>
<keyword evidence="4 8" id="KW-0297">G-protein coupled receptor</keyword>
<reference evidence="12" key="2">
    <citation type="submission" date="2025-08" db="UniProtKB">
        <authorList>
            <consortium name="RefSeq"/>
        </authorList>
    </citation>
    <scope>IDENTIFICATION</scope>
</reference>
<evidence type="ECO:0000256" key="2">
    <source>
        <dbReference type="ARBA" id="ARBA00022692"/>
    </source>
</evidence>
<sequence>MFTVEPNVSTQENSTFNTECHLTLANYFLVFGYIAVIIIGVMGNVLVVIVFQVDLKKRPTIDLLIFYLAIFDGLGSFFGPFVFLYWTLTCHKRWDFGWFGCKTLPTFSRVMTNISTGVILIMAVDRCRSIIFPFKRRFRKLIIHMAIFVTVLISVVWESYYISSLHIDMHQTCNTAAVNNHFYAYPLITLVAARSIIFISVFSMTTFAVYIKLHNCERLVFLKNNLLNVCNKNKIVMKILVMMASVFILSVVPRDIYVLYYTISWLPGDGGIHGESVLNVNHWLRLLQTSNGIYNVFIYGKMHDYFWKSLQRMLNCRLQSSRESLLTLEKTRRVTESQNLKETEFGGTIKVTPLLSSASQNSLKVLI</sequence>
<dbReference type="InterPro" id="IPR017452">
    <property type="entry name" value="GPCR_Rhodpsn_7TM"/>
</dbReference>
<comment type="subcellular location">
    <subcellularLocation>
        <location evidence="1">Membrane</location>
        <topology evidence="1">Multi-pass membrane protein</topology>
    </subcellularLocation>
</comment>
<feature type="transmembrane region" description="Helical" evidence="9">
    <location>
        <begin position="145"/>
        <end position="163"/>
    </location>
</feature>
<dbReference type="Proteomes" id="UP001652625">
    <property type="component" value="Chromosome 01"/>
</dbReference>
<evidence type="ECO:0000256" key="9">
    <source>
        <dbReference type="SAM" id="Phobius"/>
    </source>
</evidence>
<feature type="transmembrane region" description="Helical" evidence="9">
    <location>
        <begin position="106"/>
        <end position="124"/>
    </location>
</feature>
<keyword evidence="2 8" id="KW-0812">Transmembrane</keyword>
<keyword evidence="6 8" id="KW-0675">Receptor</keyword>
<keyword evidence="3 9" id="KW-1133">Transmembrane helix</keyword>
<dbReference type="PANTHER" id="PTHR45695:SF9">
    <property type="entry name" value="LEUCOKININ RECEPTOR"/>
    <property type="match status" value="1"/>
</dbReference>